<evidence type="ECO:0000256" key="5">
    <source>
        <dbReference type="ARBA" id="ARBA00031959"/>
    </source>
</evidence>
<evidence type="ECO:0000313" key="7">
    <source>
        <dbReference type="Proteomes" id="UP000016930"/>
    </source>
</evidence>
<dbReference type="Proteomes" id="UP000016930">
    <property type="component" value="Unassembled WGS sequence"/>
</dbReference>
<dbReference type="EMBL" id="KB445813">
    <property type="protein sequence ID" value="EMD32015.1"/>
    <property type="molecule type" value="Genomic_DNA"/>
</dbReference>
<dbReference type="GO" id="GO:0003983">
    <property type="term" value="F:UTP:glucose-1-phosphate uridylyltransferase activity"/>
    <property type="evidence" value="ECO:0007669"/>
    <property type="project" value="UniProtKB-EC"/>
</dbReference>
<evidence type="ECO:0000313" key="6">
    <source>
        <dbReference type="EMBL" id="EMD32015.1"/>
    </source>
</evidence>
<keyword evidence="7" id="KW-1185">Reference proteome</keyword>
<dbReference type="STRING" id="914234.M2QIU2"/>
<dbReference type="PANTHER" id="PTHR43511">
    <property type="match status" value="1"/>
</dbReference>
<gene>
    <name evidence="6" type="ORF">CERSUDRAFT_99718</name>
</gene>
<proteinExistence type="predicted"/>
<accession>M2QIU2</accession>
<dbReference type="InterPro" id="IPR002618">
    <property type="entry name" value="UDPGP_fam"/>
</dbReference>
<evidence type="ECO:0000256" key="1">
    <source>
        <dbReference type="ARBA" id="ARBA00003449"/>
    </source>
</evidence>
<comment type="function">
    <text evidence="1">Plays a central role as a glucosyl donor in cellular metabolic pathways.</text>
</comment>
<dbReference type="InterPro" id="IPR016267">
    <property type="entry name" value="UDPGP_trans"/>
</dbReference>
<dbReference type="HOGENOM" id="CLU_2061218_0_0_1"/>
<evidence type="ECO:0000256" key="3">
    <source>
        <dbReference type="ARBA" id="ARBA00022679"/>
    </source>
</evidence>
<dbReference type="EC" id="2.7.7.9" evidence="2"/>
<dbReference type="Pfam" id="PF01704">
    <property type="entry name" value="UDPGP"/>
    <property type="match status" value="1"/>
</dbReference>
<evidence type="ECO:0000256" key="2">
    <source>
        <dbReference type="ARBA" id="ARBA00012415"/>
    </source>
</evidence>
<dbReference type="AlphaFoldDB" id="M2QIU2"/>
<sequence>MEVMVQRMADVEGGLLINYAESIGPLEAVQIPSEHVEDWIHPAVSKRSGGQAVIHTDEDATIKNFEDTLGAIVLWLRFLSVKLCSDMLPVRSNMDSLQPSQLVNVNRMFKTTPAIKLGD</sequence>
<reference evidence="6 7" key="1">
    <citation type="journal article" date="2012" name="Proc. Natl. Acad. Sci. U.S.A.">
        <title>Comparative genomics of Ceriporiopsis subvermispora and Phanerochaete chrysosporium provide insight into selective ligninolysis.</title>
        <authorList>
            <person name="Fernandez-Fueyo E."/>
            <person name="Ruiz-Duenas F.J."/>
            <person name="Ferreira P."/>
            <person name="Floudas D."/>
            <person name="Hibbett D.S."/>
            <person name="Canessa P."/>
            <person name="Larrondo L.F."/>
            <person name="James T.Y."/>
            <person name="Seelenfreund D."/>
            <person name="Lobos S."/>
            <person name="Polanco R."/>
            <person name="Tello M."/>
            <person name="Honda Y."/>
            <person name="Watanabe T."/>
            <person name="Watanabe T."/>
            <person name="Ryu J.S."/>
            <person name="Kubicek C.P."/>
            <person name="Schmoll M."/>
            <person name="Gaskell J."/>
            <person name="Hammel K.E."/>
            <person name="St John F.J."/>
            <person name="Vanden Wymelenberg A."/>
            <person name="Sabat G."/>
            <person name="Splinter BonDurant S."/>
            <person name="Syed K."/>
            <person name="Yadav J.S."/>
            <person name="Doddapaneni H."/>
            <person name="Subramanian V."/>
            <person name="Lavin J.L."/>
            <person name="Oguiza J.A."/>
            <person name="Perez G."/>
            <person name="Pisabarro A.G."/>
            <person name="Ramirez L."/>
            <person name="Santoyo F."/>
            <person name="Master E."/>
            <person name="Coutinho P.M."/>
            <person name="Henrissat B."/>
            <person name="Lombard V."/>
            <person name="Magnuson J.K."/>
            <person name="Kuees U."/>
            <person name="Hori C."/>
            <person name="Igarashi K."/>
            <person name="Samejima M."/>
            <person name="Held B.W."/>
            <person name="Barry K.W."/>
            <person name="LaButti K.M."/>
            <person name="Lapidus A."/>
            <person name="Lindquist E.A."/>
            <person name="Lucas S.M."/>
            <person name="Riley R."/>
            <person name="Salamov A.A."/>
            <person name="Hoffmeister D."/>
            <person name="Schwenk D."/>
            <person name="Hadar Y."/>
            <person name="Yarden O."/>
            <person name="de Vries R.P."/>
            <person name="Wiebenga A."/>
            <person name="Stenlid J."/>
            <person name="Eastwood D."/>
            <person name="Grigoriev I.V."/>
            <person name="Berka R.M."/>
            <person name="Blanchette R.A."/>
            <person name="Kersten P."/>
            <person name="Martinez A.T."/>
            <person name="Vicuna R."/>
            <person name="Cullen D."/>
        </authorList>
    </citation>
    <scope>NUCLEOTIDE SEQUENCE [LARGE SCALE GENOMIC DNA]</scope>
    <source>
        <strain evidence="6 7">B</strain>
    </source>
</reference>
<name>M2QIU2_CERS8</name>
<organism evidence="6 7">
    <name type="scientific">Ceriporiopsis subvermispora (strain B)</name>
    <name type="common">White-rot fungus</name>
    <name type="synonym">Gelatoporia subvermispora</name>
    <dbReference type="NCBI Taxonomy" id="914234"/>
    <lineage>
        <taxon>Eukaryota</taxon>
        <taxon>Fungi</taxon>
        <taxon>Dikarya</taxon>
        <taxon>Basidiomycota</taxon>
        <taxon>Agaricomycotina</taxon>
        <taxon>Agaricomycetes</taxon>
        <taxon>Polyporales</taxon>
        <taxon>Gelatoporiaceae</taxon>
        <taxon>Gelatoporia</taxon>
    </lineage>
</organism>
<evidence type="ECO:0000256" key="4">
    <source>
        <dbReference type="ARBA" id="ARBA00022695"/>
    </source>
</evidence>
<dbReference type="GO" id="GO:0006011">
    <property type="term" value="P:UDP-alpha-D-glucose metabolic process"/>
    <property type="evidence" value="ECO:0007669"/>
    <property type="project" value="InterPro"/>
</dbReference>
<keyword evidence="3" id="KW-0808">Transferase</keyword>
<protein>
    <recommendedName>
        <fullName evidence="2">UTP--glucose-1-phosphate uridylyltransferase</fullName>
        <ecNumber evidence="2">2.7.7.9</ecNumber>
    </recommendedName>
    <alternativeName>
        <fullName evidence="5">UDP-glucose pyrophosphorylase</fullName>
    </alternativeName>
</protein>
<keyword evidence="4" id="KW-0548">Nucleotidyltransferase</keyword>